<keyword evidence="2" id="KW-0349">Heme</keyword>
<sequence>MRIKYRQTYFERLNIPCPPPTFFFGNYRTLWTSGIAYSKQLQQWTREYGHIYSMYEGTQAIYVVSDVELLQEIFIKQFSNFNTHHKTQLPIKTRKNQHDDLIASSGQQWKRQRTILNPVFSQAKLKQMAPLVDNCIAELMTKLSSSENNVFNIYPYYKRLATDVILKCAFDVTELNVQNIIDNKENIYLIKIQEFLSTDTATLLIYKIAHLTELAPVLGWTLRFVEFLASIVKSQVAVLPLDWFTDHIQEFITVNVRSDNKRKCQDKAQTLAKFEYLILGCSRFIKMFYSCFLDQLNDVKKLTYDELLINTLLFLTAGYETTSASFAYATYILATHSDVQKKLQDEIDTDTHYIDLFWKEVSRMYPIATPFIKRHCVQNTQVLDYKIKK</sequence>
<dbReference type="AlphaFoldDB" id="A0A8S2SIW5"/>
<dbReference type="Proteomes" id="UP000682733">
    <property type="component" value="Unassembled WGS sequence"/>
</dbReference>
<dbReference type="SUPFAM" id="SSF48264">
    <property type="entry name" value="Cytochrome P450"/>
    <property type="match status" value="1"/>
</dbReference>
<dbReference type="Gene3D" id="1.10.630.10">
    <property type="entry name" value="Cytochrome P450"/>
    <property type="match status" value="1"/>
</dbReference>
<evidence type="ECO:0000256" key="2">
    <source>
        <dbReference type="ARBA" id="ARBA00022617"/>
    </source>
</evidence>
<dbReference type="PRINTS" id="PR00463">
    <property type="entry name" value="EP450I"/>
</dbReference>
<evidence type="ECO:0000313" key="7">
    <source>
        <dbReference type="EMBL" id="CAF4232969.1"/>
    </source>
</evidence>
<dbReference type="Proteomes" id="UP000677228">
    <property type="component" value="Unassembled WGS sequence"/>
</dbReference>
<feature type="non-terminal residue" evidence="7">
    <location>
        <position position="1"/>
    </location>
</feature>
<dbReference type="InterPro" id="IPR036396">
    <property type="entry name" value="Cyt_P450_sf"/>
</dbReference>
<evidence type="ECO:0000313" key="6">
    <source>
        <dbReference type="EMBL" id="CAF1435703.1"/>
    </source>
</evidence>
<name>A0A8S2SIW5_9BILA</name>
<protein>
    <recommendedName>
        <fullName evidence="9">Cytochrome P450</fullName>
    </recommendedName>
</protein>
<evidence type="ECO:0000256" key="5">
    <source>
        <dbReference type="ARBA" id="ARBA00023004"/>
    </source>
</evidence>
<keyword evidence="3" id="KW-0479">Metal-binding</keyword>
<evidence type="ECO:0000256" key="4">
    <source>
        <dbReference type="ARBA" id="ARBA00023002"/>
    </source>
</evidence>
<reference evidence="7" key="1">
    <citation type="submission" date="2021-02" db="EMBL/GenBank/DDBJ databases">
        <authorList>
            <person name="Nowell W R."/>
        </authorList>
    </citation>
    <scope>NUCLEOTIDE SEQUENCE</scope>
</reference>
<proteinExistence type="inferred from homology"/>
<comment type="caution">
    <text evidence="7">The sequence shown here is derived from an EMBL/GenBank/DDBJ whole genome shotgun (WGS) entry which is preliminary data.</text>
</comment>
<dbReference type="GO" id="GO:0020037">
    <property type="term" value="F:heme binding"/>
    <property type="evidence" value="ECO:0007669"/>
    <property type="project" value="InterPro"/>
</dbReference>
<dbReference type="InterPro" id="IPR001128">
    <property type="entry name" value="Cyt_P450"/>
</dbReference>
<dbReference type="EMBL" id="CAJNOK010028507">
    <property type="protein sequence ID" value="CAF1435703.1"/>
    <property type="molecule type" value="Genomic_DNA"/>
</dbReference>
<dbReference type="GO" id="GO:0016705">
    <property type="term" value="F:oxidoreductase activity, acting on paired donors, with incorporation or reduction of molecular oxygen"/>
    <property type="evidence" value="ECO:0007669"/>
    <property type="project" value="InterPro"/>
</dbReference>
<gene>
    <name evidence="6" type="ORF">OVA965_LOCUS34232</name>
    <name evidence="7" type="ORF">TMI583_LOCUS35145</name>
</gene>
<dbReference type="InterPro" id="IPR002401">
    <property type="entry name" value="Cyt_P450_E_grp-I"/>
</dbReference>
<evidence type="ECO:0000256" key="3">
    <source>
        <dbReference type="ARBA" id="ARBA00022723"/>
    </source>
</evidence>
<keyword evidence="5" id="KW-0408">Iron</keyword>
<keyword evidence="4" id="KW-0560">Oxidoreductase</keyword>
<comment type="similarity">
    <text evidence="1">Belongs to the cytochrome P450 family.</text>
</comment>
<accession>A0A8S2SIW5</accession>
<dbReference type="InterPro" id="IPR050705">
    <property type="entry name" value="Cytochrome_P450_3A"/>
</dbReference>
<dbReference type="GO" id="GO:0005506">
    <property type="term" value="F:iron ion binding"/>
    <property type="evidence" value="ECO:0007669"/>
    <property type="project" value="InterPro"/>
</dbReference>
<dbReference type="Pfam" id="PF00067">
    <property type="entry name" value="p450"/>
    <property type="match status" value="1"/>
</dbReference>
<organism evidence="7 8">
    <name type="scientific">Didymodactylos carnosus</name>
    <dbReference type="NCBI Taxonomy" id="1234261"/>
    <lineage>
        <taxon>Eukaryota</taxon>
        <taxon>Metazoa</taxon>
        <taxon>Spiralia</taxon>
        <taxon>Gnathifera</taxon>
        <taxon>Rotifera</taxon>
        <taxon>Eurotatoria</taxon>
        <taxon>Bdelloidea</taxon>
        <taxon>Philodinida</taxon>
        <taxon>Philodinidae</taxon>
        <taxon>Didymodactylos</taxon>
    </lineage>
</organism>
<evidence type="ECO:0000313" key="8">
    <source>
        <dbReference type="Proteomes" id="UP000682733"/>
    </source>
</evidence>
<dbReference type="PANTHER" id="PTHR24302:SF15">
    <property type="entry name" value="FATTY-ACID PEROXYGENASE"/>
    <property type="match status" value="1"/>
</dbReference>
<dbReference type="GO" id="GO:0008395">
    <property type="term" value="F:steroid hydroxylase activity"/>
    <property type="evidence" value="ECO:0007669"/>
    <property type="project" value="TreeGrafter"/>
</dbReference>
<dbReference type="EMBL" id="CAJOBA010050296">
    <property type="protein sequence ID" value="CAF4232969.1"/>
    <property type="molecule type" value="Genomic_DNA"/>
</dbReference>
<evidence type="ECO:0000256" key="1">
    <source>
        <dbReference type="ARBA" id="ARBA00010617"/>
    </source>
</evidence>
<dbReference type="PANTHER" id="PTHR24302">
    <property type="entry name" value="CYTOCHROME P450 FAMILY 3"/>
    <property type="match status" value="1"/>
</dbReference>
<evidence type="ECO:0008006" key="9">
    <source>
        <dbReference type="Google" id="ProtNLM"/>
    </source>
</evidence>